<comment type="subcellular location">
    <subcellularLocation>
        <location evidence="1">Membrane</location>
        <topology evidence="1">Multi-pass membrane protein</topology>
    </subcellularLocation>
</comment>
<dbReference type="InterPro" id="IPR050638">
    <property type="entry name" value="AA-Vitamin_Transporters"/>
</dbReference>
<dbReference type="PANTHER" id="PTHR32322:SF2">
    <property type="entry name" value="EAMA DOMAIN-CONTAINING PROTEIN"/>
    <property type="match status" value="1"/>
</dbReference>
<feature type="transmembrane region" description="Helical" evidence="5">
    <location>
        <begin position="131"/>
        <end position="147"/>
    </location>
</feature>
<dbReference type="AlphaFoldDB" id="A0A6J7GW10"/>
<accession>A0A6J7GW10</accession>
<keyword evidence="2 5" id="KW-0812">Transmembrane</keyword>
<feature type="transmembrane region" description="Helical" evidence="5">
    <location>
        <begin position="47"/>
        <end position="68"/>
    </location>
</feature>
<name>A0A6J7GW10_9ZZZZ</name>
<dbReference type="InterPro" id="IPR000620">
    <property type="entry name" value="EamA_dom"/>
</dbReference>
<evidence type="ECO:0000259" key="6">
    <source>
        <dbReference type="Pfam" id="PF00892"/>
    </source>
</evidence>
<dbReference type="SUPFAM" id="SSF103481">
    <property type="entry name" value="Multidrug resistance efflux transporter EmrE"/>
    <property type="match status" value="2"/>
</dbReference>
<feature type="transmembrane region" description="Helical" evidence="5">
    <location>
        <begin position="214"/>
        <end position="232"/>
    </location>
</feature>
<dbReference type="PANTHER" id="PTHR32322">
    <property type="entry name" value="INNER MEMBRANE TRANSPORTER"/>
    <property type="match status" value="1"/>
</dbReference>
<evidence type="ECO:0000256" key="5">
    <source>
        <dbReference type="SAM" id="Phobius"/>
    </source>
</evidence>
<keyword evidence="3 5" id="KW-1133">Transmembrane helix</keyword>
<proteinExistence type="predicted"/>
<dbReference type="Pfam" id="PF00892">
    <property type="entry name" value="EamA"/>
    <property type="match status" value="1"/>
</dbReference>
<feature type="transmembrane region" description="Helical" evidence="5">
    <location>
        <begin position="80"/>
        <end position="98"/>
    </location>
</feature>
<feature type="transmembrane region" description="Helical" evidence="5">
    <location>
        <begin position="244"/>
        <end position="267"/>
    </location>
</feature>
<evidence type="ECO:0000256" key="3">
    <source>
        <dbReference type="ARBA" id="ARBA00022989"/>
    </source>
</evidence>
<evidence type="ECO:0000256" key="4">
    <source>
        <dbReference type="ARBA" id="ARBA00023136"/>
    </source>
</evidence>
<dbReference type="EMBL" id="CAFBMK010000056">
    <property type="protein sequence ID" value="CAB4910958.1"/>
    <property type="molecule type" value="Genomic_DNA"/>
</dbReference>
<feature type="domain" description="EamA" evidence="6">
    <location>
        <begin position="154"/>
        <end position="281"/>
    </location>
</feature>
<sequence length="298" mass="29763">MPGPPSTVVPEAPDRPRGLAAGVVAMSTGAVSNQTGAAIGANAFAQIGPAGVVAVRQFIAAAVLLAVVRPRLRELTTEQWRPIAGLALVFATMNITLYGAIDRIGIGLAVTLEFLGPLAVALAASRSRRDLALAVVSGAGVYVLVLPGPSSDWTGVGLGVAAGACWAAYILLNRRVGAVVPGLTGTAAATALSATLYVPVAIVVVAHRGLPAEALGLAVLTGLLSSVVPYVADLLSLRVVPAHAFGVFMSINPVIAALAGVALLGQVPESHEVVGIAVIVGVNAVAVASRGRGAPRTV</sequence>
<reference evidence="7" key="1">
    <citation type="submission" date="2020-05" db="EMBL/GenBank/DDBJ databases">
        <authorList>
            <person name="Chiriac C."/>
            <person name="Salcher M."/>
            <person name="Ghai R."/>
            <person name="Kavagutti S V."/>
        </authorList>
    </citation>
    <scope>NUCLEOTIDE SEQUENCE</scope>
</reference>
<feature type="transmembrane region" description="Helical" evidence="5">
    <location>
        <begin position="153"/>
        <end position="172"/>
    </location>
</feature>
<evidence type="ECO:0000256" key="2">
    <source>
        <dbReference type="ARBA" id="ARBA00022692"/>
    </source>
</evidence>
<feature type="transmembrane region" description="Helical" evidence="5">
    <location>
        <begin position="179"/>
        <end position="202"/>
    </location>
</feature>
<evidence type="ECO:0000313" key="7">
    <source>
        <dbReference type="EMBL" id="CAB4910958.1"/>
    </source>
</evidence>
<keyword evidence="4 5" id="KW-0472">Membrane</keyword>
<organism evidence="7">
    <name type="scientific">freshwater metagenome</name>
    <dbReference type="NCBI Taxonomy" id="449393"/>
    <lineage>
        <taxon>unclassified sequences</taxon>
        <taxon>metagenomes</taxon>
        <taxon>ecological metagenomes</taxon>
    </lineage>
</organism>
<protein>
    <submittedName>
        <fullName evidence="7">Unannotated protein</fullName>
    </submittedName>
</protein>
<dbReference type="InterPro" id="IPR037185">
    <property type="entry name" value="EmrE-like"/>
</dbReference>
<gene>
    <name evidence="7" type="ORF">UFOPK3564_01236</name>
</gene>
<dbReference type="GO" id="GO:0016020">
    <property type="term" value="C:membrane"/>
    <property type="evidence" value="ECO:0007669"/>
    <property type="project" value="UniProtKB-SubCell"/>
</dbReference>
<evidence type="ECO:0000256" key="1">
    <source>
        <dbReference type="ARBA" id="ARBA00004141"/>
    </source>
</evidence>
<feature type="transmembrane region" description="Helical" evidence="5">
    <location>
        <begin position="104"/>
        <end position="124"/>
    </location>
</feature>
<feature type="transmembrane region" description="Helical" evidence="5">
    <location>
        <begin position="273"/>
        <end position="291"/>
    </location>
</feature>